<gene>
    <name evidence="2" type="ORF">C481_03362</name>
</gene>
<name>M0B2E5_NATA1</name>
<feature type="region of interest" description="Disordered" evidence="1">
    <location>
        <begin position="1"/>
        <end position="22"/>
    </location>
</feature>
<dbReference type="OrthoDB" id="200371at2157"/>
<dbReference type="EMBL" id="AOIO01000010">
    <property type="protein sequence ID" value="ELZ04955.1"/>
    <property type="molecule type" value="Genomic_DNA"/>
</dbReference>
<evidence type="ECO:0000313" key="2">
    <source>
        <dbReference type="EMBL" id="ELZ04955.1"/>
    </source>
</evidence>
<dbReference type="PATRIC" id="fig|29540.5.peg.683"/>
<dbReference type="RefSeq" id="WP_006107521.1">
    <property type="nucleotide sequence ID" value="NZ_AOIO01000010.1"/>
</dbReference>
<sequence>MPDTQHRVDGVDPAHEARARDYPMLEGGATMGTVCEYKSSGEWAIITDLPDRTWGDVFDDNDERADEKAVRFLNLEKLSDAAFSRFEDAVGCYEHVSIAREYRDQEGAGNYVRRSDFQEKFRVLGPVHPDARGESDGE</sequence>
<dbReference type="Proteomes" id="UP000011554">
    <property type="component" value="Unassembled WGS sequence"/>
</dbReference>
<proteinExistence type="predicted"/>
<dbReference type="STRING" id="29540.C481_03362"/>
<accession>M0B2E5</accession>
<reference evidence="2 3" key="1">
    <citation type="journal article" date="2014" name="PLoS Genet.">
        <title>Phylogenetically driven sequencing of extremely halophilic archaea reveals strategies for static and dynamic osmo-response.</title>
        <authorList>
            <person name="Becker E.A."/>
            <person name="Seitzer P.M."/>
            <person name="Tritt A."/>
            <person name="Larsen D."/>
            <person name="Krusor M."/>
            <person name="Yao A.I."/>
            <person name="Wu D."/>
            <person name="Madern D."/>
            <person name="Eisen J.A."/>
            <person name="Darling A.E."/>
            <person name="Facciotti M.T."/>
        </authorList>
    </citation>
    <scope>NUCLEOTIDE SEQUENCE [LARGE SCALE GENOMIC DNA]</scope>
    <source>
        <strain evidence="2 3">DSM 12278</strain>
    </source>
</reference>
<organism evidence="2 3">
    <name type="scientific">Natrialba asiatica (strain ATCC 700177 / DSM 12278 / JCM 9576 / FERM P-10747 / NBRC 102637 / 172P1)</name>
    <dbReference type="NCBI Taxonomy" id="29540"/>
    <lineage>
        <taxon>Archaea</taxon>
        <taxon>Methanobacteriati</taxon>
        <taxon>Methanobacteriota</taxon>
        <taxon>Stenosarchaea group</taxon>
        <taxon>Halobacteria</taxon>
        <taxon>Halobacteriales</taxon>
        <taxon>Natrialbaceae</taxon>
        <taxon>Natrialba</taxon>
    </lineage>
</organism>
<keyword evidence="3" id="KW-1185">Reference proteome</keyword>
<evidence type="ECO:0000256" key="1">
    <source>
        <dbReference type="SAM" id="MobiDB-lite"/>
    </source>
</evidence>
<evidence type="ECO:0000313" key="3">
    <source>
        <dbReference type="Proteomes" id="UP000011554"/>
    </source>
</evidence>
<comment type="caution">
    <text evidence="2">The sequence shown here is derived from an EMBL/GenBank/DDBJ whole genome shotgun (WGS) entry which is preliminary data.</text>
</comment>
<protein>
    <submittedName>
        <fullName evidence="2">Uncharacterized protein</fullName>
    </submittedName>
</protein>
<dbReference type="AlphaFoldDB" id="M0B2E5"/>